<reference evidence="2" key="1">
    <citation type="journal article" date="2020" name="Nature">
        <title>Giant virus diversity and host interactions through global metagenomics.</title>
        <authorList>
            <person name="Schulz F."/>
            <person name="Roux S."/>
            <person name="Paez-Espino D."/>
            <person name="Jungbluth S."/>
            <person name="Walsh D.A."/>
            <person name="Denef V.J."/>
            <person name="McMahon K.D."/>
            <person name="Konstantinidis K.T."/>
            <person name="Eloe-Fadrosh E.A."/>
            <person name="Kyrpides N.C."/>
            <person name="Woyke T."/>
        </authorList>
    </citation>
    <scope>NUCLEOTIDE SEQUENCE</scope>
    <source>
        <strain evidence="2">GVMAG-M-3300023179-90</strain>
    </source>
</reference>
<feature type="compositionally biased region" description="Basic residues" evidence="1">
    <location>
        <begin position="1"/>
        <end position="30"/>
    </location>
</feature>
<dbReference type="AlphaFoldDB" id="A0A6C0HB87"/>
<dbReference type="Pfam" id="PF19174">
    <property type="entry name" value="DUF5856"/>
    <property type="match status" value="1"/>
</dbReference>
<dbReference type="InterPro" id="IPR043876">
    <property type="entry name" value="DUF5856"/>
</dbReference>
<name>A0A6C0HB87_9ZZZZ</name>
<feature type="region of interest" description="Disordered" evidence="1">
    <location>
        <begin position="1"/>
        <end position="35"/>
    </location>
</feature>
<evidence type="ECO:0000256" key="1">
    <source>
        <dbReference type="SAM" id="MobiDB-lite"/>
    </source>
</evidence>
<sequence length="161" mass="19456">MFYKNKSNKKKTSHKRKTLKRQSGGRKMNHVKNTNNRDKSHIVKVFLEVLNMVKLYHWKTHSFAQHKATDELYGRLNENIDKFVEILLGKDESRIKMLEKRIDLIDAKNLKDFKSRIYEYRTFLTDMNMYFDTKRDTDLLNVRDEILGDINQFLYLLTFDK</sequence>
<proteinExistence type="predicted"/>
<evidence type="ECO:0000313" key="2">
    <source>
        <dbReference type="EMBL" id="QHT77650.1"/>
    </source>
</evidence>
<organism evidence="2">
    <name type="scientific">viral metagenome</name>
    <dbReference type="NCBI Taxonomy" id="1070528"/>
    <lineage>
        <taxon>unclassified sequences</taxon>
        <taxon>metagenomes</taxon>
        <taxon>organismal metagenomes</taxon>
    </lineage>
</organism>
<dbReference type="EMBL" id="MN739920">
    <property type="protein sequence ID" value="QHT77650.1"/>
    <property type="molecule type" value="Genomic_DNA"/>
</dbReference>
<protein>
    <submittedName>
        <fullName evidence="2">Uncharacterized protein</fullName>
    </submittedName>
</protein>
<accession>A0A6C0HB87</accession>